<sequence>MFSKIKKTFKNHASGKQQSEDGVPLLTRSEQHGPSHQGTRQSNKKASHLPFLSFNRRQYEGDSRNHPTVQETRIPQTPQYAPSSPPRSPRRSKHSSSRSIQSNENGRPSTSTRSESVVSRSSSHHTTSTNMNSRVMVPQGRSSRNELRPSSSSRDEPRSSIPRSSITVEQPIIISSLNDHHTTPIMRHTEMHPRGVIVHNSLTGDEFRPSSASRDDREPSYYNSEIYLYRTRLSNKFR</sequence>
<dbReference type="OrthoDB" id="3550345at2759"/>
<dbReference type="EMBL" id="PQXL01000711">
    <property type="protein sequence ID" value="THV44152.1"/>
    <property type="molecule type" value="Genomic_DNA"/>
</dbReference>
<evidence type="ECO:0000256" key="1">
    <source>
        <dbReference type="SAM" id="MobiDB-lite"/>
    </source>
</evidence>
<evidence type="ECO:0000313" key="2">
    <source>
        <dbReference type="EMBL" id="THV44152.1"/>
    </source>
</evidence>
<keyword evidence="3" id="KW-1185">Reference proteome</keyword>
<feature type="compositionally biased region" description="Basic residues" evidence="1">
    <location>
        <begin position="1"/>
        <end position="10"/>
    </location>
</feature>
<gene>
    <name evidence="2" type="ORF">BGAL_0716g00020</name>
</gene>
<dbReference type="Proteomes" id="UP000308671">
    <property type="component" value="Unassembled WGS sequence"/>
</dbReference>
<accession>A0A4S8QL49</accession>
<feature type="compositionally biased region" description="Basic and acidic residues" evidence="1">
    <location>
        <begin position="143"/>
        <end position="158"/>
    </location>
</feature>
<feature type="region of interest" description="Disordered" evidence="1">
    <location>
        <begin position="1"/>
        <end position="170"/>
    </location>
</feature>
<evidence type="ECO:0000313" key="3">
    <source>
        <dbReference type="Proteomes" id="UP000308671"/>
    </source>
</evidence>
<feature type="compositionally biased region" description="Low complexity" evidence="1">
    <location>
        <begin position="109"/>
        <end position="129"/>
    </location>
</feature>
<protein>
    <submittedName>
        <fullName evidence="2">Uncharacterized protein</fullName>
    </submittedName>
</protein>
<feature type="compositionally biased region" description="Polar residues" evidence="1">
    <location>
        <begin position="32"/>
        <end position="41"/>
    </location>
</feature>
<name>A0A4S8QL49_9HELO</name>
<reference evidence="2 3" key="1">
    <citation type="submission" date="2017-12" db="EMBL/GenBank/DDBJ databases">
        <title>Comparative genomics of Botrytis spp.</title>
        <authorList>
            <person name="Valero-Jimenez C.A."/>
            <person name="Tapia P."/>
            <person name="Veloso J."/>
            <person name="Silva-Moreno E."/>
            <person name="Staats M."/>
            <person name="Valdes J.H."/>
            <person name="Van Kan J.A.L."/>
        </authorList>
    </citation>
    <scope>NUCLEOTIDE SEQUENCE [LARGE SCALE GENOMIC DNA]</scope>
    <source>
        <strain evidence="2 3">MUCL435</strain>
    </source>
</reference>
<comment type="caution">
    <text evidence="2">The sequence shown here is derived from an EMBL/GenBank/DDBJ whole genome shotgun (WGS) entry which is preliminary data.</text>
</comment>
<feature type="compositionally biased region" description="Polar residues" evidence="1">
    <location>
        <begin position="66"/>
        <end position="81"/>
    </location>
</feature>
<organism evidence="2 3">
    <name type="scientific">Botrytis galanthina</name>
    <dbReference type="NCBI Taxonomy" id="278940"/>
    <lineage>
        <taxon>Eukaryota</taxon>
        <taxon>Fungi</taxon>
        <taxon>Dikarya</taxon>
        <taxon>Ascomycota</taxon>
        <taxon>Pezizomycotina</taxon>
        <taxon>Leotiomycetes</taxon>
        <taxon>Helotiales</taxon>
        <taxon>Sclerotiniaceae</taxon>
        <taxon>Botrytis</taxon>
    </lineage>
</organism>
<proteinExistence type="predicted"/>
<dbReference type="AlphaFoldDB" id="A0A4S8QL49"/>